<feature type="region of interest" description="Disordered" evidence="1">
    <location>
        <begin position="58"/>
        <end position="103"/>
    </location>
</feature>
<dbReference type="GO" id="GO:0006084">
    <property type="term" value="P:acetyl-CoA metabolic process"/>
    <property type="evidence" value="ECO:0007669"/>
    <property type="project" value="InterPro"/>
</dbReference>
<dbReference type="OrthoDB" id="1269963at2759"/>
<sequence length="103" mass="11124">VSLPLHQLSLICFDLPTAANQQPQGAVEDLFPGTWYLTHVDEKHRRDYARRPILENGSFEAGLGAPHGNPTTTECAPSPAKKMPRIPATASQPATANLSNGEH</sequence>
<name>A0A401PQT2_SCYTO</name>
<comment type="caution">
    <text evidence="3">The sequence shown here is derived from an EMBL/GenBank/DDBJ whole genome shotgun (WGS) entry which is preliminary data.</text>
</comment>
<feature type="non-terminal residue" evidence="3">
    <location>
        <position position="1"/>
    </location>
</feature>
<feature type="compositionally biased region" description="Polar residues" evidence="1">
    <location>
        <begin position="89"/>
        <end position="103"/>
    </location>
</feature>
<dbReference type="EMBL" id="BFAA01013761">
    <property type="protein sequence ID" value="GCB75457.1"/>
    <property type="molecule type" value="Genomic_DNA"/>
</dbReference>
<proteinExistence type="predicted"/>
<organism evidence="3 4">
    <name type="scientific">Scyliorhinus torazame</name>
    <name type="common">Cloudy catshark</name>
    <name type="synonym">Catulus torazame</name>
    <dbReference type="NCBI Taxonomy" id="75743"/>
    <lineage>
        <taxon>Eukaryota</taxon>
        <taxon>Metazoa</taxon>
        <taxon>Chordata</taxon>
        <taxon>Craniata</taxon>
        <taxon>Vertebrata</taxon>
        <taxon>Chondrichthyes</taxon>
        <taxon>Elasmobranchii</taxon>
        <taxon>Galeomorphii</taxon>
        <taxon>Galeoidea</taxon>
        <taxon>Carcharhiniformes</taxon>
        <taxon>Scyliorhinidae</taxon>
        <taxon>Scyliorhinus</taxon>
    </lineage>
</organism>
<evidence type="ECO:0000256" key="1">
    <source>
        <dbReference type="SAM" id="MobiDB-lite"/>
    </source>
</evidence>
<gene>
    <name evidence="3" type="ORF">scyTo_0019011</name>
</gene>
<evidence type="ECO:0000313" key="3">
    <source>
        <dbReference type="EMBL" id="GCB75457.1"/>
    </source>
</evidence>
<feature type="domain" description="Hydroxymethylglutaryl-coenzyme A synthase C-terminal" evidence="2">
    <location>
        <begin position="18"/>
        <end position="51"/>
    </location>
</feature>
<dbReference type="Proteomes" id="UP000288216">
    <property type="component" value="Unassembled WGS sequence"/>
</dbReference>
<dbReference type="InterPro" id="IPR016039">
    <property type="entry name" value="Thiolase-like"/>
</dbReference>
<protein>
    <recommendedName>
        <fullName evidence="2">Hydroxymethylglutaryl-coenzyme A synthase C-terminal domain-containing protein</fullName>
    </recommendedName>
</protein>
<keyword evidence="4" id="KW-1185">Reference proteome</keyword>
<dbReference type="InterPro" id="IPR013746">
    <property type="entry name" value="HMG_CoA_synt_C_dom"/>
</dbReference>
<evidence type="ECO:0000313" key="4">
    <source>
        <dbReference type="Proteomes" id="UP000288216"/>
    </source>
</evidence>
<reference evidence="3 4" key="1">
    <citation type="journal article" date="2018" name="Nat. Ecol. Evol.">
        <title>Shark genomes provide insights into elasmobranch evolution and the origin of vertebrates.</title>
        <authorList>
            <person name="Hara Y"/>
            <person name="Yamaguchi K"/>
            <person name="Onimaru K"/>
            <person name="Kadota M"/>
            <person name="Koyanagi M"/>
            <person name="Keeley SD"/>
            <person name="Tatsumi K"/>
            <person name="Tanaka K"/>
            <person name="Motone F"/>
            <person name="Kageyama Y"/>
            <person name="Nozu R"/>
            <person name="Adachi N"/>
            <person name="Nishimura O"/>
            <person name="Nakagawa R"/>
            <person name="Tanegashima C"/>
            <person name="Kiyatake I"/>
            <person name="Matsumoto R"/>
            <person name="Murakumo K"/>
            <person name="Nishida K"/>
            <person name="Terakita A"/>
            <person name="Kuratani S"/>
            <person name="Sato K"/>
            <person name="Hyodo S Kuraku.S."/>
        </authorList>
    </citation>
    <scope>NUCLEOTIDE SEQUENCE [LARGE SCALE GENOMIC DNA]</scope>
</reference>
<accession>A0A401PQT2</accession>
<dbReference type="STRING" id="75743.A0A401PQT2"/>
<dbReference type="Pfam" id="PF08540">
    <property type="entry name" value="HMG_CoA_synt_C"/>
    <property type="match status" value="1"/>
</dbReference>
<evidence type="ECO:0000259" key="2">
    <source>
        <dbReference type="Pfam" id="PF08540"/>
    </source>
</evidence>
<dbReference type="Gene3D" id="3.40.47.10">
    <property type="match status" value="1"/>
</dbReference>
<dbReference type="GO" id="GO:0004421">
    <property type="term" value="F:hydroxymethylglutaryl-CoA synthase activity"/>
    <property type="evidence" value="ECO:0007669"/>
    <property type="project" value="InterPro"/>
</dbReference>
<dbReference type="AlphaFoldDB" id="A0A401PQT2"/>
<dbReference type="GO" id="GO:0010142">
    <property type="term" value="P:farnesyl diphosphate biosynthetic process, mevalonate pathway"/>
    <property type="evidence" value="ECO:0007669"/>
    <property type="project" value="InterPro"/>
</dbReference>